<feature type="binding site" evidence="4">
    <location>
        <position position="213"/>
    </location>
    <ligand>
        <name>3-dehydroquinate</name>
        <dbReference type="ChEBI" id="CHEBI:32364"/>
    </ligand>
</feature>
<evidence type="ECO:0000256" key="3">
    <source>
        <dbReference type="ARBA" id="ARBA00023270"/>
    </source>
</evidence>
<evidence type="ECO:0000313" key="5">
    <source>
        <dbReference type="EMBL" id="MCP1110089.1"/>
    </source>
</evidence>
<dbReference type="HAMAP" id="MF_00214">
    <property type="entry name" value="AroD"/>
    <property type="match status" value="1"/>
</dbReference>
<feature type="binding site" evidence="4">
    <location>
        <position position="236"/>
    </location>
    <ligand>
        <name>3-dehydroquinate</name>
        <dbReference type="ChEBI" id="CHEBI:32364"/>
    </ligand>
</feature>
<keyword evidence="2 4" id="KW-0456">Lyase</keyword>
<feature type="active site" description="Schiff-base intermediate with substrate" evidence="4">
    <location>
        <position position="170"/>
    </location>
</feature>
<comment type="function">
    <text evidence="4">Involved in the third step of the chorismate pathway, which leads to the biosynthesis of aromatic amino acids. Catalyzes the cis-dehydration of 3-dehydroquinate (DHQ) and introduces the first double bond of the aromatic ring to yield 3-dehydroshikimate.</text>
</comment>
<dbReference type="InterPro" id="IPR001381">
    <property type="entry name" value="DHquinase_I"/>
</dbReference>
<keyword evidence="4" id="KW-0057">Aromatic amino acid biosynthesis</keyword>
<proteinExistence type="inferred from homology"/>
<evidence type="ECO:0000256" key="2">
    <source>
        <dbReference type="ARBA" id="ARBA00023239"/>
    </source>
</evidence>
<accession>A0ABT1EHY6</accession>
<gene>
    <name evidence="4 5" type="primary">aroD</name>
    <name evidence="5" type="ORF">NK118_07480</name>
</gene>
<reference evidence="5 6" key="1">
    <citation type="journal article" date="2022" name="Genome Biol. Evol.">
        <title>Host diet, physiology and behaviors set the stage for Lachnospiraceae cladogenesis.</title>
        <authorList>
            <person name="Vera-Ponce De Leon A."/>
            <person name="Schneider M."/>
            <person name="Jahnes B.C."/>
            <person name="Sadowski V."/>
            <person name="Camuy-Velez L.A."/>
            <person name="Duan J."/>
            <person name="Sabree Z.L."/>
        </authorList>
    </citation>
    <scope>NUCLEOTIDE SEQUENCE [LARGE SCALE GENOMIC DNA]</scope>
    <source>
        <strain evidence="5 6">PAL227</strain>
    </source>
</reference>
<sequence length="249" mass="27961">MQYIEVRELELGRGPAKICVPVVGKKKEEILATLEKCVAAEADLVELRIDHFENVRHIEDVLELLGEAREILGEMPLIFTYRTIEEGGKGDMSTEEYCTLYQEILESKTVDLVDIEAFGMSGAVSQIMRSAREHAVMTILSNHNFRKTPKQEYIIERLGIMHHLGADICKVAYMPLEKGDVDRLKKAVIEADKRMKNAPLVAIAMGDLGLESRIYPERFASCMTFASIGEESAPGQISIEEMKALMIDK</sequence>
<comment type="catalytic activity">
    <reaction evidence="1 4">
        <text>3-dehydroquinate = 3-dehydroshikimate + H2O</text>
        <dbReference type="Rhea" id="RHEA:21096"/>
        <dbReference type="ChEBI" id="CHEBI:15377"/>
        <dbReference type="ChEBI" id="CHEBI:16630"/>
        <dbReference type="ChEBI" id="CHEBI:32364"/>
        <dbReference type="EC" id="4.2.1.10"/>
    </reaction>
</comment>
<evidence type="ECO:0000256" key="4">
    <source>
        <dbReference type="HAMAP-Rule" id="MF_00214"/>
    </source>
</evidence>
<feature type="active site" description="Proton donor/acceptor" evidence="4">
    <location>
        <position position="143"/>
    </location>
</feature>
<dbReference type="PANTHER" id="PTHR43699">
    <property type="entry name" value="3-DEHYDROQUINATE DEHYDRATASE"/>
    <property type="match status" value="1"/>
</dbReference>
<dbReference type="EMBL" id="JAMZFV010000009">
    <property type="protein sequence ID" value="MCP1110089.1"/>
    <property type="molecule type" value="Genomic_DNA"/>
</dbReference>
<name>A0ABT1EHY6_9FIRM</name>
<comment type="similarity">
    <text evidence="4">Belongs to the type-I 3-dehydroquinase family.</text>
</comment>
<dbReference type="GO" id="GO:0003855">
    <property type="term" value="F:3-dehydroquinate dehydratase activity"/>
    <property type="evidence" value="ECO:0007669"/>
    <property type="project" value="UniProtKB-EC"/>
</dbReference>
<dbReference type="Pfam" id="PF01487">
    <property type="entry name" value="DHquinase_I"/>
    <property type="match status" value="1"/>
</dbReference>
<dbReference type="Gene3D" id="3.20.20.70">
    <property type="entry name" value="Aldolase class I"/>
    <property type="match status" value="1"/>
</dbReference>
<comment type="caution">
    <text evidence="5">The sequence shown here is derived from an EMBL/GenBank/DDBJ whole genome shotgun (WGS) entry which is preliminary data.</text>
</comment>
<dbReference type="CDD" id="cd00502">
    <property type="entry name" value="DHQase_I"/>
    <property type="match status" value="1"/>
</dbReference>
<keyword evidence="4" id="KW-0028">Amino-acid biosynthesis</keyword>
<comment type="subunit">
    <text evidence="4">Homodimer.</text>
</comment>
<comment type="pathway">
    <text evidence="4">Metabolic intermediate biosynthesis; chorismate biosynthesis; chorismate from D-erythrose 4-phosphate and phosphoenolpyruvate: step 3/7.</text>
</comment>
<dbReference type="NCBIfam" id="TIGR01093">
    <property type="entry name" value="aroD"/>
    <property type="match status" value="1"/>
</dbReference>
<evidence type="ECO:0000256" key="1">
    <source>
        <dbReference type="ARBA" id="ARBA00001864"/>
    </source>
</evidence>
<keyword evidence="3 4" id="KW-0704">Schiff base</keyword>
<dbReference type="InterPro" id="IPR013785">
    <property type="entry name" value="Aldolase_TIM"/>
</dbReference>
<dbReference type="EC" id="4.2.1.10" evidence="4"/>
<dbReference type="InterPro" id="IPR050146">
    <property type="entry name" value="Type-I_3-dehydroquinase"/>
</dbReference>
<dbReference type="PANTHER" id="PTHR43699:SF1">
    <property type="entry name" value="3-DEHYDROQUINATE DEHYDRATASE"/>
    <property type="match status" value="1"/>
</dbReference>
<organism evidence="5 6">
    <name type="scientific">Ohessyouella blattaphilus</name>
    <dbReference type="NCBI Taxonomy" id="2949333"/>
    <lineage>
        <taxon>Bacteria</taxon>
        <taxon>Bacillati</taxon>
        <taxon>Bacillota</taxon>
        <taxon>Clostridia</taxon>
        <taxon>Lachnospirales</taxon>
        <taxon>Lachnospiraceae</taxon>
        <taxon>Ohessyouella</taxon>
    </lineage>
</organism>
<evidence type="ECO:0000313" key="6">
    <source>
        <dbReference type="Proteomes" id="UP001523565"/>
    </source>
</evidence>
<dbReference type="RefSeq" id="WP_262068971.1">
    <property type="nucleotide sequence ID" value="NZ_JAMXOC010000009.1"/>
</dbReference>
<feature type="binding site" evidence="4">
    <location>
        <position position="232"/>
    </location>
    <ligand>
        <name>3-dehydroquinate</name>
        <dbReference type="ChEBI" id="CHEBI:32364"/>
    </ligand>
</feature>
<comment type="caution">
    <text evidence="4">Lacks conserved residue(s) required for the propagation of feature annotation.</text>
</comment>
<feature type="binding site" evidence="4">
    <location>
        <position position="82"/>
    </location>
    <ligand>
        <name>3-dehydroquinate</name>
        <dbReference type="ChEBI" id="CHEBI:32364"/>
    </ligand>
</feature>
<feature type="binding site" evidence="4">
    <location>
        <begin position="46"/>
        <end position="48"/>
    </location>
    <ligand>
        <name>3-dehydroquinate</name>
        <dbReference type="ChEBI" id="CHEBI:32364"/>
    </ligand>
</feature>
<dbReference type="Proteomes" id="UP001523565">
    <property type="component" value="Unassembled WGS sequence"/>
</dbReference>
<dbReference type="SUPFAM" id="SSF51569">
    <property type="entry name" value="Aldolase"/>
    <property type="match status" value="1"/>
</dbReference>
<keyword evidence="6" id="KW-1185">Reference proteome</keyword>
<protein>
    <recommendedName>
        <fullName evidence="4">3-dehydroquinate dehydratase</fullName>
        <shortName evidence="4">3-dehydroquinase</shortName>
        <ecNumber evidence="4">4.2.1.10</ecNumber>
    </recommendedName>
    <alternativeName>
        <fullName evidence="4">Type I DHQase</fullName>
    </alternativeName>
    <alternativeName>
        <fullName evidence="4">Type I dehydroquinase</fullName>
        <shortName evidence="4">DHQ1</shortName>
    </alternativeName>
</protein>